<dbReference type="InterPro" id="IPR036812">
    <property type="entry name" value="NAD(P)_OxRdtase_dom_sf"/>
</dbReference>
<dbReference type="Proteomes" id="UP000264589">
    <property type="component" value="Unassembled WGS sequence"/>
</dbReference>
<proteinExistence type="predicted"/>
<protein>
    <submittedName>
        <fullName evidence="2">Aldo/keto reductase</fullName>
    </submittedName>
</protein>
<dbReference type="InParanoid" id="A0A371RG62"/>
<reference evidence="2 3" key="1">
    <citation type="submission" date="2018-08" db="EMBL/GenBank/DDBJ databases">
        <title>Parvularcula sp. SM1705, isolated from surface water of the South Sea China.</title>
        <authorList>
            <person name="Sun L."/>
        </authorList>
    </citation>
    <scope>NUCLEOTIDE SEQUENCE [LARGE SCALE GENOMIC DNA]</scope>
    <source>
        <strain evidence="2 3">SM1705</strain>
    </source>
</reference>
<dbReference type="PANTHER" id="PTHR43312">
    <property type="entry name" value="D-THREO-ALDOSE 1-DEHYDROGENASE"/>
    <property type="match status" value="1"/>
</dbReference>
<dbReference type="InterPro" id="IPR023210">
    <property type="entry name" value="NADP_OxRdtase_dom"/>
</dbReference>
<dbReference type="SUPFAM" id="SSF51430">
    <property type="entry name" value="NAD(P)-linked oxidoreductase"/>
    <property type="match status" value="1"/>
</dbReference>
<evidence type="ECO:0000259" key="1">
    <source>
        <dbReference type="Pfam" id="PF00248"/>
    </source>
</evidence>
<accession>A0A371RG62</accession>
<feature type="domain" description="NADP-dependent oxidoreductase" evidence="1">
    <location>
        <begin position="9"/>
        <end position="284"/>
    </location>
</feature>
<sequence>MELGFGATGAWAAGWFDESRAEEVLRTALTRGITHFDTAGFYADGRADERLARALQRLAPGGAVYGRQLTVSTKIGKRIGPDGRLVRDFSEHAIRDAVERHTTLFGGHRPDIVYLHGPDEKERHGSLPLLQRLKADGLIGAIGECQDGPGLAEAVCTDGIDVVMARYHFLNTSHREAFRTAKRNGKKVISIAPLAQGMWRRGIFIPKRLSDVWGLARALIRDPKTLLAAQKSGWIRRVDGWPPAHLAMGFVRMNEAIDVVLTTSTRPYHLEEVADGFARDLPREIAALLSVHGAQ</sequence>
<dbReference type="Gene3D" id="3.20.20.100">
    <property type="entry name" value="NADP-dependent oxidoreductase domain"/>
    <property type="match status" value="1"/>
</dbReference>
<evidence type="ECO:0000313" key="2">
    <source>
        <dbReference type="EMBL" id="RFB04438.1"/>
    </source>
</evidence>
<dbReference type="Pfam" id="PF00248">
    <property type="entry name" value="Aldo_ket_red"/>
    <property type="match status" value="1"/>
</dbReference>
<dbReference type="PANTHER" id="PTHR43312:SF1">
    <property type="entry name" value="NADP-DEPENDENT OXIDOREDUCTASE DOMAIN-CONTAINING PROTEIN"/>
    <property type="match status" value="1"/>
</dbReference>
<organism evidence="2 3">
    <name type="scientific">Parvularcula marina</name>
    <dbReference type="NCBI Taxonomy" id="2292771"/>
    <lineage>
        <taxon>Bacteria</taxon>
        <taxon>Pseudomonadati</taxon>
        <taxon>Pseudomonadota</taxon>
        <taxon>Alphaproteobacteria</taxon>
        <taxon>Parvularculales</taxon>
        <taxon>Parvularculaceae</taxon>
        <taxon>Parvularcula</taxon>
    </lineage>
</organism>
<gene>
    <name evidence="2" type="ORF">DX908_03535</name>
</gene>
<name>A0A371RG62_9PROT</name>
<dbReference type="RefSeq" id="WP_116391071.1">
    <property type="nucleotide sequence ID" value="NZ_QUQO01000001.1"/>
</dbReference>
<evidence type="ECO:0000313" key="3">
    <source>
        <dbReference type="Proteomes" id="UP000264589"/>
    </source>
</evidence>
<keyword evidence="3" id="KW-1185">Reference proteome</keyword>
<comment type="caution">
    <text evidence="2">The sequence shown here is derived from an EMBL/GenBank/DDBJ whole genome shotgun (WGS) entry which is preliminary data.</text>
</comment>
<dbReference type="EMBL" id="QUQO01000001">
    <property type="protein sequence ID" value="RFB04438.1"/>
    <property type="molecule type" value="Genomic_DNA"/>
</dbReference>
<dbReference type="AlphaFoldDB" id="A0A371RG62"/>
<dbReference type="InterPro" id="IPR053135">
    <property type="entry name" value="AKR2_Oxidoreductase"/>
</dbReference>
<dbReference type="OrthoDB" id="7348196at2"/>
<dbReference type="CDD" id="cd19095">
    <property type="entry name" value="AKR_PA4992-like"/>
    <property type="match status" value="1"/>
</dbReference>